<dbReference type="PROSITE" id="PS51440">
    <property type="entry name" value="TIM_2"/>
    <property type="match status" value="1"/>
</dbReference>
<dbReference type="GO" id="GO:0004807">
    <property type="term" value="F:triose-phosphate isomerase activity"/>
    <property type="evidence" value="ECO:0007669"/>
    <property type="project" value="InterPro"/>
</dbReference>
<dbReference type="AlphaFoldDB" id="A0A1F7XY37"/>
<dbReference type="Proteomes" id="UP000178419">
    <property type="component" value="Unassembled WGS sequence"/>
</dbReference>
<comment type="caution">
    <text evidence="2">The sequence shown here is derived from an EMBL/GenBank/DDBJ whole genome shotgun (WGS) entry which is preliminary data.</text>
</comment>
<name>A0A1F7XY37_9BACT</name>
<organism evidence="2 3">
    <name type="scientific">Candidatus Woesebacteria bacterium RIFCSPHIGHO2_01_FULL_38_9</name>
    <dbReference type="NCBI Taxonomy" id="1802492"/>
    <lineage>
        <taxon>Bacteria</taxon>
        <taxon>Candidatus Woeseibacteriota</taxon>
    </lineage>
</organism>
<proteinExistence type="predicted"/>
<dbReference type="NCBIfam" id="NF003302">
    <property type="entry name" value="PRK04302.1"/>
    <property type="match status" value="1"/>
</dbReference>
<dbReference type="InterPro" id="IPR035990">
    <property type="entry name" value="TIM_sf"/>
</dbReference>
<keyword evidence="1" id="KW-0413">Isomerase</keyword>
<evidence type="ECO:0008006" key="4">
    <source>
        <dbReference type="Google" id="ProtNLM"/>
    </source>
</evidence>
<evidence type="ECO:0000313" key="2">
    <source>
        <dbReference type="EMBL" id="OGM19932.1"/>
    </source>
</evidence>
<dbReference type="InterPro" id="IPR013785">
    <property type="entry name" value="Aldolase_TIM"/>
</dbReference>
<evidence type="ECO:0000313" key="3">
    <source>
        <dbReference type="Proteomes" id="UP000178419"/>
    </source>
</evidence>
<protein>
    <recommendedName>
        <fullName evidence="4">Triosephosphate isomerase</fullName>
    </recommendedName>
</protein>
<dbReference type="Gene3D" id="3.20.20.70">
    <property type="entry name" value="Aldolase class I"/>
    <property type="match status" value="1"/>
</dbReference>
<dbReference type="Pfam" id="PF00121">
    <property type="entry name" value="TIM"/>
    <property type="match status" value="1"/>
</dbReference>
<accession>A0A1F7XY37</accession>
<dbReference type="EMBL" id="MGGE01000058">
    <property type="protein sequence ID" value="OGM19932.1"/>
    <property type="molecule type" value="Genomic_DNA"/>
</dbReference>
<evidence type="ECO:0000256" key="1">
    <source>
        <dbReference type="ARBA" id="ARBA00023235"/>
    </source>
</evidence>
<dbReference type="SUPFAM" id="SSF51351">
    <property type="entry name" value="Triosephosphate isomerase (TIM)"/>
    <property type="match status" value="1"/>
</dbReference>
<gene>
    <name evidence="2" type="ORF">A2714_04320</name>
</gene>
<sequence length="219" mass="23947">MIFVNFKTYQQGTGGDAISLIKLLEEISHESQVKIIPVVQAADVKEAVMTSKLEVWAQHIDPVEFGAHTGYVLPEAVVEDGAMGVFLNHSEHKFESFDDLKKAHSRAKEVGLKTLIFAADLNELENIMKLNPSYVSYEPPELVGSKITSVARAKPEIIAKAVEITRKHELPLIVGAGIKSYEDVRKSLELGAVGVAVASDIVTAKDPKKEILDLVQGFI</sequence>
<reference evidence="2 3" key="1">
    <citation type="journal article" date="2016" name="Nat. Commun.">
        <title>Thousands of microbial genomes shed light on interconnected biogeochemical processes in an aquifer system.</title>
        <authorList>
            <person name="Anantharaman K."/>
            <person name="Brown C.T."/>
            <person name="Hug L.A."/>
            <person name="Sharon I."/>
            <person name="Castelle C.J."/>
            <person name="Probst A.J."/>
            <person name="Thomas B.C."/>
            <person name="Singh A."/>
            <person name="Wilkins M.J."/>
            <person name="Karaoz U."/>
            <person name="Brodie E.L."/>
            <person name="Williams K.H."/>
            <person name="Hubbard S.S."/>
            <person name="Banfield J.F."/>
        </authorList>
    </citation>
    <scope>NUCLEOTIDE SEQUENCE [LARGE SCALE GENOMIC DNA]</scope>
</reference>
<dbReference type="InterPro" id="IPR000652">
    <property type="entry name" value="Triosephosphate_isomerase"/>
</dbReference>